<dbReference type="Proteomes" id="UP000828941">
    <property type="component" value="Chromosome 1"/>
</dbReference>
<organism evidence="1 2">
    <name type="scientific">Bauhinia variegata</name>
    <name type="common">Purple orchid tree</name>
    <name type="synonym">Phanera variegata</name>
    <dbReference type="NCBI Taxonomy" id="167791"/>
    <lineage>
        <taxon>Eukaryota</taxon>
        <taxon>Viridiplantae</taxon>
        <taxon>Streptophyta</taxon>
        <taxon>Embryophyta</taxon>
        <taxon>Tracheophyta</taxon>
        <taxon>Spermatophyta</taxon>
        <taxon>Magnoliopsida</taxon>
        <taxon>eudicotyledons</taxon>
        <taxon>Gunneridae</taxon>
        <taxon>Pentapetalae</taxon>
        <taxon>rosids</taxon>
        <taxon>fabids</taxon>
        <taxon>Fabales</taxon>
        <taxon>Fabaceae</taxon>
        <taxon>Cercidoideae</taxon>
        <taxon>Cercideae</taxon>
        <taxon>Bauhiniinae</taxon>
        <taxon>Bauhinia</taxon>
    </lineage>
</organism>
<evidence type="ECO:0000313" key="1">
    <source>
        <dbReference type="EMBL" id="KAI4356912.1"/>
    </source>
</evidence>
<keyword evidence="2" id="KW-1185">Reference proteome</keyword>
<proteinExistence type="predicted"/>
<reference evidence="1 2" key="1">
    <citation type="journal article" date="2022" name="DNA Res.">
        <title>Chromosomal-level genome assembly of the orchid tree Bauhinia variegata (Leguminosae; Cercidoideae) supports the allotetraploid origin hypothesis of Bauhinia.</title>
        <authorList>
            <person name="Zhong Y."/>
            <person name="Chen Y."/>
            <person name="Zheng D."/>
            <person name="Pang J."/>
            <person name="Liu Y."/>
            <person name="Luo S."/>
            <person name="Meng S."/>
            <person name="Qian L."/>
            <person name="Wei D."/>
            <person name="Dai S."/>
            <person name="Zhou R."/>
        </authorList>
    </citation>
    <scope>NUCLEOTIDE SEQUENCE [LARGE SCALE GENOMIC DNA]</scope>
    <source>
        <strain evidence="1">BV-YZ2020</strain>
    </source>
</reference>
<gene>
    <name evidence="1" type="ORF">L6164_000894</name>
</gene>
<evidence type="ECO:0000313" key="2">
    <source>
        <dbReference type="Proteomes" id="UP000828941"/>
    </source>
</evidence>
<name>A0ACB9QA40_BAUVA</name>
<protein>
    <submittedName>
        <fullName evidence="1">Uncharacterized protein</fullName>
    </submittedName>
</protein>
<sequence>MGKEVVKQDASSKLGEYSRLWNHEDIVDVLTINSGSDSIQGIMFDPPQLENVEWCGSSFEKMNNLRILIVRNADFSVAPKSLPNNLRMLEWNRYLSEYLPQGFYPKIMVVLKLKNSQFISSIPLQNLENLTHMDFSNCRLVTQVPDLSSAPNITTLALQGCTGLINVHDSVGIHPKLRDLSFFGCTNLTIFPRGIKMTSLERLHLSGCRSLQHFPNILEEMVNLWFINADCTSIKEIPHSICYLPRLKHLSLSFCYDLISLPESISQLDRLASLDLVDCKKLRQFSAPPNLAKLWMDGCESLTLHSLNSILSQALKAVEPFELYMPRFHIPNWFHHRSDIGSLSPMEKCVRNSTFAPIFEI</sequence>
<comment type="caution">
    <text evidence="1">The sequence shown here is derived from an EMBL/GenBank/DDBJ whole genome shotgun (WGS) entry which is preliminary data.</text>
</comment>
<dbReference type="EMBL" id="CM039426">
    <property type="protein sequence ID" value="KAI4356912.1"/>
    <property type="molecule type" value="Genomic_DNA"/>
</dbReference>
<accession>A0ACB9QA40</accession>